<keyword evidence="3" id="KW-0378">Hydrolase</keyword>
<evidence type="ECO:0000313" key="6">
    <source>
        <dbReference type="Proteomes" id="UP000740557"/>
    </source>
</evidence>
<accession>A0A955J1J5</accession>
<dbReference type="InterPro" id="IPR011650">
    <property type="entry name" value="Peptidase_M20_dimer"/>
</dbReference>
<dbReference type="Pfam" id="PF07687">
    <property type="entry name" value="M20_dimer"/>
    <property type="match status" value="1"/>
</dbReference>
<dbReference type="AlphaFoldDB" id="A0A955J1J5"/>
<organism evidence="5 6">
    <name type="scientific">candidate division WWE3 bacterium</name>
    <dbReference type="NCBI Taxonomy" id="2053526"/>
    <lineage>
        <taxon>Bacteria</taxon>
        <taxon>Katanobacteria</taxon>
    </lineage>
</organism>
<proteinExistence type="predicted"/>
<keyword evidence="1" id="KW-0645">Protease</keyword>
<dbReference type="GO" id="GO:0046872">
    <property type="term" value="F:metal ion binding"/>
    <property type="evidence" value="ECO:0007669"/>
    <property type="project" value="UniProtKB-KW"/>
</dbReference>
<dbReference type="InterPro" id="IPR036264">
    <property type="entry name" value="Bact_exopeptidase_dim_dom"/>
</dbReference>
<keyword evidence="2" id="KW-0479">Metal-binding</keyword>
<dbReference type="SUPFAM" id="SSF53187">
    <property type="entry name" value="Zn-dependent exopeptidases"/>
    <property type="match status" value="1"/>
</dbReference>
<reference evidence="5" key="1">
    <citation type="submission" date="2020-04" db="EMBL/GenBank/DDBJ databases">
        <authorList>
            <person name="Zhang T."/>
        </authorList>
    </citation>
    <scope>NUCLEOTIDE SEQUENCE</scope>
    <source>
        <strain evidence="5">HKST-UBA79</strain>
    </source>
</reference>
<evidence type="ECO:0000313" key="5">
    <source>
        <dbReference type="EMBL" id="MCA9308134.1"/>
    </source>
</evidence>
<evidence type="ECO:0000256" key="1">
    <source>
        <dbReference type="ARBA" id="ARBA00022670"/>
    </source>
</evidence>
<dbReference type="PANTHER" id="PTHR43270">
    <property type="entry name" value="BETA-ALA-HIS DIPEPTIDASE"/>
    <property type="match status" value="1"/>
</dbReference>
<dbReference type="Gene3D" id="3.30.70.360">
    <property type="match status" value="1"/>
</dbReference>
<protein>
    <submittedName>
        <fullName evidence="5">M20/M25/M40 family metallo-hydrolase</fullName>
    </submittedName>
</protein>
<gene>
    <name evidence="5" type="ORF">KC980_01350</name>
</gene>
<dbReference type="Proteomes" id="UP000740557">
    <property type="component" value="Unassembled WGS sequence"/>
</dbReference>
<dbReference type="InterPro" id="IPR002933">
    <property type="entry name" value="Peptidase_M20"/>
</dbReference>
<reference evidence="5" key="2">
    <citation type="journal article" date="2021" name="Microbiome">
        <title>Successional dynamics and alternative stable states in a saline activated sludge microbial community over 9 years.</title>
        <authorList>
            <person name="Wang Y."/>
            <person name="Ye J."/>
            <person name="Ju F."/>
            <person name="Liu L."/>
            <person name="Boyd J.A."/>
            <person name="Deng Y."/>
            <person name="Parks D.H."/>
            <person name="Jiang X."/>
            <person name="Yin X."/>
            <person name="Woodcroft B.J."/>
            <person name="Tyson G.W."/>
            <person name="Hugenholtz P."/>
            <person name="Polz M.F."/>
            <person name="Zhang T."/>
        </authorList>
    </citation>
    <scope>NUCLEOTIDE SEQUENCE</scope>
    <source>
        <strain evidence="5">HKST-UBA79</strain>
    </source>
</reference>
<evidence type="ECO:0000259" key="4">
    <source>
        <dbReference type="Pfam" id="PF07687"/>
    </source>
</evidence>
<sequence>MNYEAYIVSLSQIVKLKSVSTDPAFKPEIDKTVNWLKEYFSSAGFSVEIWQGPNSNPVVLASYTANPEAETVLVYGHYDVQPAKQEDGWDNDPFTLTQNQDRLYARGVVDNKGQFMIHAHTATTLAKENNLKYNVKFLIEGNEETSNEDLGVLIKENASKVAADYILVSDGEVSNDKPTVEFSLRGGFSFKINYKSANNNLHSGLYGGAAPSAAIELIKLVGNMFSNGKFAPEWFYANIDEVDAGVKANNEAVASNAAETLAHIGAKKFLLAEGEDLLTNTGLKPAVHVTGFKTGYIDEGFANIIPATAEVKINVRTVASQDNKQIIELIKKHVEDNTPDYIDYSIEFTNDYPPIKIDLNNPTVTKVQQLLEQAYEEKVVNKPVGGGIPVVGDFKELLGKDTLLVSLGNEDCNMHGVNENFKVDLVKKGLRFSELFFANK</sequence>
<dbReference type="Gene3D" id="3.40.630.10">
    <property type="entry name" value="Zn peptidases"/>
    <property type="match status" value="1"/>
</dbReference>
<dbReference type="PANTHER" id="PTHR43270:SF12">
    <property type="entry name" value="SUCCINYL-DIAMINOPIMELATE DESUCCINYLASE"/>
    <property type="match status" value="1"/>
</dbReference>
<dbReference type="GO" id="GO:0008233">
    <property type="term" value="F:peptidase activity"/>
    <property type="evidence" value="ECO:0007669"/>
    <property type="project" value="UniProtKB-KW"/>
</dbReference>
<feature type="domain" description="Peptidase M20 dimerisation" evidence="4">
    <location>
        <begin position="184"/>
        <end position="341"/>
    </location>
</feature>
<dbReference type="GO" id="GO:0006508">
    <property type="term" value="P:proteolysis"/>
    <property type="evidence" value="ECO:0007669"/>
    <property type="project" value="UniProtKB-KW"/>
</dbReference>
<evidence type="ECO:0000256" key="2">
    <source>
        <dbReference type="ARBA" id="ARBA00022723"/>
    </source>
</evidence>
<comment type="caution">
    <text evidence="5">The sequence shown here is derived from an EMBL/GenBank/DDBJ whole genome shotgun (WGS) entry which is preliminary data.</text>
</comment>
<dbReference type="InterPro" id="IPR051458">
    <property type="entry name" value="Cyt/Met_Dipeptidase"/>
</dbReference>
<name>A0A955J1J5_UNCKA</name>
<dbReference type="SUPFAM" id="SSF55031">
    <property type="entry name" value="Bacterial exopeptidase dimerisation domain"/>
    <property type="match status" value="1"/>
</dbReference>
<dbReference type="EMBL" id="JAGQNX010000037">
    <property type="protein sequence ID" value="MCA9308134.1"/>
    <property type="molecule type" value="Genomic_DNA"/>
</dbReference>
<dbReference type="Pfam" id="PF01546">
    <property type="entry name" value="Peptidase_M20"/>
    <property type="match status" value="1"/>
</dbReference>
<evidence type="ECO:0000256" key="3">
    <source>
        <dbReference type="ARBA" id="ARBA00022801"/>
    </source>
</evidence>